<evidence type="ECO:0000256" key="4">
    <source>
        <dbReference type="ARBA" id="ARBA00022917"/>
    </source>
</evidence>
<sequence length="176" mass="19901">MAVMEVIKMGNPVLREKCLPVAPDEIGSQDFQDFIDDLIETMQEEDGAGIAAPQVGLLKRLFVIEMDSNPRYPDQQNFPLTVVINPRIRRLSEETTDSWEGCLSIPGIRGRLKRYQHVELSGLDRYGEKLQMVLDGFPAIVAQHELDHLDGILFIDRMDDLKTLSFESEFGKHGDG</sequence>
<dbReference type="OrthoDB" id="9784988at2"/>
<evidence type="ECO:0000313" key="7">
    <source>
        <dbReference type="Proteomes" id="UP000184543"/>
    </source>
</evidence>
<dbReference type="EC" id="3.5.1.88" evidence="5"/>
<dbReference type="Gene3D" id="3.90.45.10">
    <property type="entry name" value="Peptide deformylase"/>
    <property type="match status" value="1"/>
</dbReference>
<comment type="similarity">
    <text evidence="1 5">Belongs to the polypeptide deformylase family.</text>
</comment>
<feature type="binding site" evidence="5">
    <location>
        <position position="144"/>
    </location>
    <ligand>
        <name>Fe cation</name>
        <dbReference type="ChEBI" id="CHEBI:24875"/>
    </ligand>
</feature>
<evidence type="ECO:0000256" key="1">
    <source>
        <dbReference type="ARBA" id="ARBA00010759"/>
    </source>
</evidence>
<dbReference type="EMBL" id="FQYU01000001">
    <property type="protein sequence ID" value="SHI67387.1"/>
    <property type="molecule type" value="Genomic_DNA"/>
</dbReference>
<keyword evidence="4 5" id="KW-0648">Protein biosynthesis</keyword>
<dbReference type="CDD" id="cd00487">
    <property type="entry name" value="Pep_deformylase"/>
    <property type="match status" value="1"/>
</dbReference>
<keyword evidence="2 5" id="KW-0479">Metal-binding</keyword>
<dbReference type="PIRSF" id="PIRSF004749">
    <property type="entry name" value="Pep_def"/>
    <property type="match status" value="1"/>
</dbReference>
<dbReference type="Pfam" id="PF01327">
    <property type="entry name" value="Pep_deformylase"/>
    <property type="match status" value="1"/>
</dbReference>
<feature type="binding site" evidence="5">
    <location>
        <position position="148"/>
    </location>
    <ligand>
        <name>Fe cation</name>
        <dbReference type="ChEBI" id="CHEBI:24875"/>
    </ligand>
</feature>
<dbReference type="GO" id="GO:0006412">
    <property type="term" value="P:translation"/>
    <property type="evidence" value="ECO:0007669"/>
    <property type="project" value="UniProtKB-UniRule"/>
</dbReference>
<dbReference type="Proteomes" id="UP000184543">
    <property type="component" value="Unassembled WGS sequence"/>
</dbReference>
<dbReference type="PRINTS" id="PR01576">
    <property type="entry name" value="PDEFORMYLASE"/>
</dbReference>
<feature type="active site" evidence="5">
    <location>
        <position position="145"/>
    </location>
</feature>
<protein>
    <recommendedName>
        <fullName evidence="5">Peptide deformylase</fullName>
        <shortName evidence="5">PDF</shortName>
        <ecNumber evidence="5">3.5.1.88</ecNumber>
    </recommendedName>
    <alternativeName>
        <fullName evidence="5">Polypeptide deformylase</fullName>
    </alternativeName>
</protein>
<dbReference type="InterPro" id="IPR036821">
    <property type="entry name" value="Peptide_deformylase_sf"/>
</dbReference>
<evidence type="ECO:0000313" key="6">
    <source>
        <dbReference type="EMBL" id="SHI67387.1"/>
    </source>
</evidence>
<comment type="cofactor">
    <cofactor evidence="5">
        <name>Fe(2+)</name>
        <dbReference type="ChEBI" id="CHEBI:29033"/>
    </cofactor>
    <text evidence="5">Binds 1 Fe(2+) ion.</text>
</comment>
<dbReference type="FunFam" id="3.90.45.10:FF:000003">
    <property type="entry name" value="Peptide deformylase"/>
    <property type="match status" value="1"/>
</dbReference>
<dbReference type="RefSeq" id="WP_072989286.1">
    <property type="nucleotide sequence ID" value="NZ_FQYU01000001.1"/>
</dbReference>
<dbReference type="NCBIfam" id="TIGR00079">
    <property type="entry name" value="pept_deformyl"/>
    <property type="match status" value="1"/>
</dbReference>
<organism evidence="6 7">
    <name type="scientific">Pseudozobellia thermophila</name>
    <dbReference type="NCBI Taxonomy" id="192903"/>
    <lineage>
        <taxon>Bacteria</taxon>
        <taxon>Pseudomonadati</taxon>
        <taxon>Bacteroidota</taxon>
        <taxon>Flavobacteriia</taxon>
        <taxon>Flavobacteriales</taxon>
        <taxon>Flavobacteriaceae</taxon>
        <taxon>Pseudozobellia</taxon>
    </lineage>
</organism>
<dbReference type="InterPro" id="IPR023635">
    <property type="entry name" value="Peptide_deformylase"/>
</dbReference>
<dbReference type="PANTHER" id="PTHR10458">
    <property type="entry name" value="PEPTIDE DEFORMYLASE"/>
    <property type="match status" value="1"/>
</dbReference>
<proteinExistence type="inferred from homology"/>
<dbReference type="SUPFAM" id="SSF56420">
    <property type="entry name" value="Peptide deformylase"/>
    <property type="match status" value="1"/>
</dbReference>
<dbReference type="HAMAP" id="MF_00163">
    <property type="entry name" value="Pep_deformylase"/>
    <property type="match status" value="1"/>
</dbReference>
<dbReference type="AlphaFoldDB" id="A0A1M6D299"/>
<name>A0A1M6D299_9FLAO</name>
<dbReference type="STRING" id="192903.SAMN04488513_101958"/>
<evidence type="ECO:0000256" key="5">
    <source>
        <dbReference type="HAMAP-Rule" id="MF_00163"/>
    </source>
</evidence>
<dbReference type="GO" id="GO:0042586">
    <property type="term" value="F:peptide deformylase activity"/>
    <property type="evidence" value="ECO:0007669"/>
    <property type="project" value="UniProtKB-UniRule"/>
</dbReference>
<evidence type="ECO:0000256" key="2">
    <source>
        <dbReference type="ARBA" id="ARBA00022723"/>
    </source>
</evidence>
<comment type="catalytic activity">
    <reaction evidence="5">
        <text>N-terminal N-formyl-L-methionyl-[peptide] + H2O = N-terminal L-methionyl-[peptide] + formate</text>
        <dbReference type="Rhea" id="RHEA:24420"/>
        <dbReference type="Rhea" id="RHEA-COMP:10639"/>
        <dbReference type="Rhea" id="RHEA-COMP:10640"/>
        <dbReference type="ChEBI" id="CHEBI:15377"/>
        <dbReference type="ChEBI" id="CHEBI:15740"/>
        <dbReference type="ChEBI" id="CHEBI:49298"/>
        <dbReference type="ChEBI" id="CHEBI:64731"/>
        <dbReference type="EC" id="3.5.1.88"/>
    </reaction>
</comment>
<dbReference type="GO" id="GO:0046872">
    <property type="term" value="F:metal ion binding"/>
    <property type="evidence" value="ECO:0007669"/>
    <property type="project" value="UniProtKB-KW"/>
</dbReference>
<accession>A0A1M6D299</accession>
<comment type="function">
    <text evidence="5">Removes the formyl group from the N-terminal Met of newly synthesized proteins. Requires at least a dipeptide for an efficient rate of reaction. N-terminal L-methionine is a prerequisite for activity but the enzyme has broad specificity at other positions.</text>
</comment>
<dbReference type="PANTHER" id="PTHR10458:SF22">
    <property type="entry name" value="PEPTIDE DEFORMYLASE"/>
    <property type="match status" value="1"/>
</dbReference>
<dbReference type="NCBIfam" id="NF001159">
    <property type="entry name" value="PRK00150.1-3"/>
    <property type="match status" value="1"/>
</dbReference>
<evidence type="ECO:0000256" key="3">
    <source>
        <dbReference type="ARBA" id="ARBA00022801"/>
    </source>
</evidence>
<reference evidence="7" key="1">
    <citation type="submission" date="2016-11" db="EMBL/GenBank/DDBJ databases">
        <authorList>
            <person name="Varghese N."/>
            <person name="Submissions S."/>
        </authorList>
    </citation>
    <scope>NUCLEOTIDE SEQUENCE [LARGE SCALE GENOMIC DNA]</scope>
    <source>
        <strain evidence="7">DSM 19858</strain>
    </source>
</reference>
<keyword evidence="3 5" id="KW-0378">Hydrolase</keyword>
<gene>
    <name evidence="5" type="primary">def</name>
    <name evidence="6" type="ORF">SAMN04488513_101958</name>
</gene>
<keyword evidence="7" id="KW-1185">Reference proteome</keyword>
<keyword evidence="5" id="KW-0408">Iron</keyword>
<feature type="binding site" evidence="5">
    <location>
        <position position="102"/>
    </location>
    <ligand>
        <name>Fe cation</name>
        <dbReference type="ChEBI" id="CHEBI:24875"/>
    </ligand>
</feature>